<dbReference type="PROSITE" id="PS51635">
    <property type="entry name" value="PNPLA"/>
    <property type="match status" value="1"/>
</dbReference>
<keyword evidence="3 4" id="KW-0443">Lipid metabolism</keyword>
<evidence type="ECO:0000259" key="5">
    <source>
        <dbReference type="PROSITE" id="PS51635"/>
    </source>
</evidence>
<accession>A0ABW3M6Q6</accession>
<reference evidence="7" key="1">
    <citation type="journal article" date="2019" name="Int. J. Syst. Evol. Microbiol.">
        <title>The Global Catalogue of Microorganisms (GCM) 10K type strain sequencing project: providing services to taxonomists for standard genome sequencing and annotation.</title>
        <authorList>
            <consortium name="The Broad Institute Genomics Platform"/>
            <consortium name="The Broad Institute Genome Sequencing Center for Infectious Disease"/>
            <person name="Wu L."/>
            <person name="Ma J."/>
        </authorList>
    </citation>
    <scope>NUCLEOTIDE SEQUENCE [LARGE SCALE GENOMIC DNA]</scope>
    <source>
        <strain evidence="7">JCM 31486</strain>
    </source>
</reference>
<evidence type="ECO:0000256" key="4">
    <source>
        <dbReference type="PROSITE-ProRule" id="PRU01161"/>
    </source>
</evidence>
<name>A0ABW3M6Q6_9PSEU</name>
<evidence type="ECO:0000256" key="2">
    <source>
        <dbReference type="ARBA" id="ARBA00022963"/>
    </source>
</evidence>
<feature type="domain" description="PNPLA" evidence="5">
    <location>
        <begin position="12"/>
        <end position="182"/>
    </location>
</feature>
<organism evidence="6 7">
    <name type="scientific">Kibdelosporangium lantanae</name>
    <dbReference type="NCBI Taxonomy" id="1497396"/>
    <lineage>
        <taxon>Bacteria</taxon>
        <taxon>Bacillati</taxon>
        <taxon>Actinomycetota</taxon>
        <taxon>Actinomycetes</taxon>
        <taxon>Pseudonocardiales</taxon>
        <taxon>Pseudonocardiaceae</taxon>
        <taxon>Kibdelosporangium</taxon>
    </lineage>
</organism>
<dbReference type="EMBL" id="JBHTIS010000348">
    <property type="protein sequence ID" value="MFD1045592.1"/>
    <property type="molecule type" value="Genomic_DNA"/>
</dbReference>
<gene>
    <name evidence="6" type="ORF">ACFQ1S_08400</name>
</gene>
<dbReference type="Pfam" id="PF01734">
    <property type="entry name" value="Patatin"/>
    <property type="match status" value="1"/>
</dbReference>
<dbReference type="PANTHER" id="PTHR14226:SF29">
    <property type="entry name" value="NEUROPATHY TARGET ESTERASE SWS"/>
    <property type="match status" value="1"/>
</dbReference>
<protein>
    <submittedName>
        <fullName evidence="6">Patatin-like phospholipase family protein</fullName>
    </submittedName>
</protein>
<evidence type="ECO:0000313" key="7">
    <source>
        <dbReference type="Proteomes" id="UP001597045"/>
    </source>
</evidence>
<feature type="short sequence motif" description="DGA/G" evidence="4">
    <location>
        <begin position="169"/>
        <end position="171"/>
    </location>
</feature>
<evidence type="ECO:0000256" key="1">
    <source>
        <dbReference type="ARBA" id="ARBA00022801"/>
    </source>
</evidence>
<feature type="active site" description="Proton acceptor" evidence="4">
    <location>
        <position position="169"/>
    </location>
</feature>
<feature type="short sequence motif" description="GXSXG" evidence="4">
    <location>
        <begin position="43"/>
        <end position="47"/>
    </location>
</feature>
<dbReference type="InterPro" id="IPR002641">
    <property type="entry name" value="PNPLA_dom"/>
</dbReference>
<dbReference type="InterPro" id="IPR016035">
    <property type="entry name" value="Acyl_Trfase/lysoPLipase"/>
</dbReference>
<dbReference type="PANTHER" id="PTHR14226">
    <property type="entry name" value="NEUROPATHY TARGET ESTERASE/SWISS CHEESE D.MELANOGASTER"/>
    <property type="match status" value="1"/>
</dbReference>
<keyword evidence="2 4" id="KW-0442">Lipid degradation</keyword>
<dbReference type="SUPFAM" id="SSF52151">
    <property type="entry name" value="FabD/lysophospholipase-like"/>
    <property type="match status" value="1"/>
</dbReference>
<dbReference type="Proteomes" id="UP001597045">
    <property type="component" value="Unassembled WGS sequence"/>
</dbReference>
<dbReference type="Gene3D" id="3.40.1090.10">
    <property type="entry name" value="Cytosolic phospholipase A2 catalytic domain"/>
    <property type="match status" value="2"/>
</dbReference>
<dbReference type="InterPro" id="IPR050301">
    <property type="entry name" value="NTE"/>
</dbReference>
<proteinExistence type="predicted"/>
<feature type="short sequence motif" description="GXGXXG" evidence="4">
    <location>
        <begin position="16"/>
        <end position="21"/>
    </location>
</feature>
<keyword evidence="7" id="KW-1185">Reference proteome</keyword>
<sequence length="282" mass="29617">MDAIELPRPVGFVLGGGGSLGAAQVGMLRALAERDVRPDLVIGTSVGSVNGSLLALDPENAPARLDEVWHRMTRQKVFPGGPLAQLTTLRKYKNYLFPNNGLAEILATELAGVDDFSHLTLPFGAVAVDAMTGQAVLINDGPLTPAILASAAIPGIYPPVQHQGRTLYDGGVVANVPIRQALASGAKSLVVLDCAFPGHLPKVPESLADAVLFWALLSMRTQATLECEIASGSVPILYLPGAEVLNLTPLDFSHTDELISTAYDSSRAFLADVEITGPGLYT</sequence>
<evidence type="ECO:0000256" key="3">
    <source>
        <dbReference type="ARBA" id="ARBA00023098"/>
    </source>
</evidence>
<evidence type="ECO:0000313" key="6">
    <source>
        <dbReference type="EMBL" id="MFD1045592.1"/>
    </source>
</evidence>
<keyword evidence="1 4" id="KW-0378">Hydrolase</keyword>
<comment type="caution">
    <text evidence="6">The sequence shown here is derived from an EMBL/GenBank/DDBJ whole genome shotgun (WGS) entry which is preliminary data.</text>
</comment>
<feature type="active site" description="Nucleophile" evidence="4">
    <location>
        <position position="45"/>
    </location>
</feature>